<dbReference type="GO" id="GO:0005789">
    <property type="term" value="C:endoplasmic reticulum membrane"/>
    <property type="evidence" value="ECO:0007669"/>
    <property type="project" value="UniProtKB-SubCell"/>
</dbReference>
<dbReference type="EMBL" id="JANEYG010000001">
    <property type="protein sequence ID" value="KAJ8925302.1"/>
    <property type="molecule type" value="Genomic_DNA"/>
</dbReference>
<evidence type="ECO:0000256" key="8">
    <source>
        <dbReference type="ARBA" id="ARBA00022787"/>
    </source>
</evidence>
<comment type="catalytic activity">
    <reaction evidence="16">
        <text>RX + glutathione = an S-substituted glutathione + a halide anion + H(+)</text>
        <dbReference type="Rhea" id="RHEA:16437"/>
        <dbReference type="ChEBI" id="CHEBI:15378"/>
        <dbReference type="ChEBI" id="CHEBI:16042"/>
        <dbReference type="ChEBI" id="CHEBI:17792"/>
        <dbReference type="ChEBI" id="CHEBI:57925"/>
        <dbReference type="ChEBI" id="CHEBI:90779"/>
        <dbReference type="EC" id="2.5.1.18"/>
    </reaction>
    <physiologicalReaction direction="left-to-right" evidence="16">
        <dbReference type="Rhea" id="RHEA:16438"/>
    </physiologicalReaction>
</comment>
<accession>A0AAV8WG26</accession>
<dbReference type="InterPro" id="IPR023352">
    <property type="entry name" value="MAPEG-like_dom_sf"/>
</dbReference>
<keyword evidence="9" id="KW-0256">Endoplasmic reticulum</keyword>
<dbReference type="EC" id="2.5.1.18" evidence="5"/>
<reference evidence="18 19" key="1">
    <citation type="journal article" date="2023" name="Insect Mol. Biol.">
        <title>Genome sequencing provides insights into the evolution of gene families encoding plant cell wall-degrading enzymes in longhorned beetles.</title>
        <authorList>
            <person name="Shin N.R."/>
            <person name="Okamura Y."/>
            <person name="Kirsch R."/>
            <person name="Pauchet Y."/>
        </authorList>
    </citation>
    <scope>NUCLEOTIDE SEQUENCE [LARGE SCALE GENOMIC DNA]</scope>
    <source>
        <strain evidence="18">EAD_L_NR</strain>
    </source>
</reference>
<keyword evidence="11" id="KW-0007">Acetylation</keyword>
<feature type="transmembrane region" description="Helical" evidence="17">
    <location>
        <begin position="20"/>
        <end position="44"/>
    </location>
</feature>
<gene>
    <name evidence="18" type="ORF">NQ315_009132</name>
</gene>
<dbReference type="PANTHER" id="PTHR10689">
    <property type="entry name" value="MICROSOMAL GLUTATHIONE S-TRANSFERASE 1"/>
    <property type="match status" value="1"/>
</dbReference>
<name>A0AAV8WG26_9CUCU</name>
<evidence type="ECO:0000256" key="10">
    <source>
        <dbReference type="ARBA" id="ARBA00022989"/>
    </source>
</evidence>
<keyword evidence="12" id="KW-0496">Mitochondrion</keyword>
<keyword evidence="13 17" id="KW-0472">Membrane</keyword>
<comment type="subcellular location">
    <subcellularLocation>
        <location evidence="3">Endoplasmic reticulum membrane</location>
        <topology evidence="3">Multi-pass membrane protein</topology>
    </subcellularLocation>
    <subcellularLocation>
        <location evidence="2">Mitochondrion outer membrane</location>
    </subcellularLocation>
</comment>
<evidence type="ECO:0000256" key="2">
    <source>
        <dbReference type="ARBA" id="ARBA00004294"/>
    </source>
</evidence>
<proteinExistence type="inferred from homology"/>
<feature type="transmembrane region" description="Helical" evidence="17">
    <location>
        <begin position="104"/>
        <end position="128"/>
    </location>
</feature>
<feature type="transmembrane region" description="Helical" evidence="17">
    <location>
        <begin position="82"/>
        <end position="98"/>
    </location>
</feature>
<dbReference type="Proteomes" id="UP001159042">
    <property type="component" value="Unassembled WGS sequence"/>
</dbReference>
<evidence type="ECO:0000256" key="13">
    <source>
        <dbReference type="ARBA" id="ARBA00023136"/>
    </source>
</evidence>
<evidence type="ECO:0000256" key="7">
    <source>
        <dbReference type="ARBA" id="ARBA00022692"/>
    </source>
</evidence>
<evidence type="ECO:0000256" key="3">
    <source>
        <dbReference type="ARBA" id="ARBA00004477"/>
    </source>
</evidence>
<evidence type="ECO:0000313" key="18">
    <source>
        <dbReference type="EMBL" id="KAJ8925302.1"/>
    </source>
</evidence>
<dbReference type="InterPro" id="IPR040162">
    <property type="entry name" value="MGST1-like"/>
</dbReference>
<protein>
    <recommendedName>
        <fullName evidence="15">Microsomal glutathione S-transferase 1</fullName>
        <ecNumber evidence="5">2.5.1.18</ecNumber>
    </recommendedName>
</protein>
<dbReference type="AlphaFoldDB" id="A0AAV8WG26"/>
<evidence type="ECO:0000256" key="1">
    <source>
        <dbReference type="ARBA" id="ARBA00003701"/>
    </source>
</evidence>
<dbReference type="Pfam" id="PF01124">
    <property type="entry name" value="MAPEG"/>
    <property type="match status" value="1"/>
</dbReference>
<evidence type="ECO:0000256" key="6">
    <source>
        <dbReference type="ARBA" id="ARBA00022679"/>
    </source>
</evidence>
<comment type="caution">
    <text evidence="18">The sequence shown here is derived from an EMBL/GenBank/DDBJ whole genome shotgun (WGS) entry which is preliminary data.</text>
</comment>
<comment type="subunit">
    <text evidence="14">Homotrimer; The trimer binds only one molecule of glutathione.</text>
</comment>
<dbReference type="SUPFAM" id="SSF161084">
    <property type="entry name" value="MAPEG domain-like"/>
    <property type="match status" value="1"/>
</dbReference>
<feature type="transmembrane region" description="Helical" evidence="17">
    <location>
        <begin position="135"/>
        <end position="157"/>
    </location>
</feature>
<evidence type="ECO:0000313" key="19">
    <source>
        <dbReference type="Proteomes" id="UP001159042"/>
    </source>
</evidence>
<evidence type="ECO:0000256" key="9">
    <source>
        <dbReference type="ARBA" id="ARBA00022824"/>
    </source>
</evidence>
<dbReference type="PANTHER" id="PTHR10689:SF6">
    <property type="entry name" value="MICROSOMAL GLUTATHIONE S-TRANSFERASE 1"/>
    <property type="match status" value="1"/>
</dbReference>
<keyword evidence="7 17" id="KW-0812">Transmembrane</keyword>
<keyword evidence="19" id="KW-1185">Reference proteome</keyword>
<comment type="function">
    <text evidence="1">Conjugation of reduced glutathione to a wide number of exogenous and endogenous hydrophobic electrophiles.</text>
</comment>
<dbReference type="GO" id="GO:0004364">
    <property type="term" value="F:glutathione transferase activity"/>
    <property type="evidence" value="ECO:0007669"/>
    <property type="project" value="UniProtKB-EC"/>
</dbReference>
<organism evidence="18 19">
    <name type="scientific">Exocentrus adspersus</name>
    <dbReference type="NCBI Taxonomy" id="1586481"/>
    <lineage>
        <taxon>Eukaryota</taxon>
        <taxon>Metazoa</taxon>
        <taxon>Ecdysozoa</taxon>
        <taxon>Arthropoda</taxon>
        <taxon>Hexapoda</taxon>
        <taxon>Insecta</taxon>
        <taxon>Pterygota</taxon>
        <taxon>Neoptera</taxon>
        <taxon>Endopterygota</taxon>
        <taxon>Coleoptera</taxon>
        <taxon>Polyphaga</taxon>
        <taxon>Cucujiformia</taxon>
        <taxon>Chrysomeloidea</taxon>
        <taxon>Cerambycidae</taxon>
        <taxon>Lamiinae</taxon>
        <taxon>Acanthocinini</taxon>
        <taxon>Exocentrus</taxon>
    </lineage>
</organism>
<evidence type="ECO:0000256" key="16">
    <source>
        <dbReference type="ARBA" id="ARBA00049385"/>
    </source>
</evidence>
<dbReference type="InterPro" id="IPR001129">
    <property type="entry name" value="Membr-assoc_MAPEG"/>
</dbReference>
<evidence type="ECO:0000256" key="11">
    <source>
        <dbReference type="ARBA" id="ARBA00022990"/>
    </source>
</evidence>
<evidence type="ECO:0000256" key="4">
    <source>
        <dbReference type="ARBA" id="ARBA00010459"/>
    </source>
</evidence>
<evidence type="ECO:0000256" key="5">
    <source>
        <dbReference type="ARBA" id="ARBA00012452"/>
    </source>
</evidence>
<dbReference type="GO" id="GO:0005741">
    <property type="term" value="C:mitochondrial outer membrane"/>
    <property type="evidence" value="ECO:0007669"/>
    <property type="project" value="UniProtKB-SubCell"/>
</dbReference>
<keyword evidence="10 17" id="KW-1133">Transmembrane helix</keyword>
<comment type="similarity">
    <text evidence="4">Belongs to the MAPEG family.</text>
</comment>
<evidence type="ECO:0000256" key="14">
    <source>
        <dbReference type="ARBA" id="ARBA00038540"/>
    </source>
</evidence>
<evidence type="ECO:0000256" key="17">
    <source>
        <dbReference type="SAM" id="Phobius"/>
    </source>
</evidence>
<sequence length="161" mass="18631">MSGNSTEEGMFDVISTENPAFCSYLICISLLCLKMLGTILLIVIQRIRTKTFISFEDAAWRGGEVKSDENVERPRRAYQNDLETIPLFCIVSLGYLWTRQPLWWINTLFITYLITRTCHTFVYAVYIIRQPARAILWAFGIIILTYMTIHTALIAFIKGYL</sequence>
<evidence type="ECO:0000256" key="12">
    <source>
        <dbReference type="ARBA" id="ARBA00023128"/>
    </source>
</evidence>
<evidence type="ECO:0000256" key="15">
    <source>
        <dbReference type="ARBA" id="ARBA00039397"/>
    </source>
</evidence>
<keyword evidence="6" id="KW-0808">Transferase</keyword>
<keyword evidence="8" id="KW-1000">Mitochondrion outer membrane</keyword>
<dbReference type="Gene3D" id="1.20.120.550">
    <property type="entry name" value="Membrane associated eicosanoid/glutathione metabolism-like domain"/>
    <property type="match status" value="1"/>
</dbReference>